<gene>
    <name evidence="2" type="ORF">DILT_LOCUS18421</name>
</gene>
<keyword evidence="3" id="KW-1185">Reference proteome</keyword>
<feature type="region of interest" description="Disordered" evidence="1">
    <location>
        <begin position="42"/>
        <end position="71"/>
    </location>
</feature>
<protein>
    <submittedName>
        <fullName evidence="2">Uncharacterized protein</fullName>
    </submittedName>
</protein>
<sequence>MTRTSSSSIPLPMTATAAIESRLSYSDSPFAGDMAEQLVATAPDESLDNTSSSQRDADGKPQKYPRTSASLGSLPSCWRKMLANIDIFSTIPEPKNISKRVPARAPYRVLVTAVLVTDV</sequence>
<evidence type="ECO:0000313" key="3">
    <source>
        <dbReference type="Proteomes" id="UP000281553"/>
    </source>
</evidence>
<evidence type="ECO:0000313" key="2">
    <source>
        <dbReference type="EMBL" id="VDN41031.1"/>
    </source>
</evidence>
<name>A0A3P7PDT5_DIBLA</name>
<evidence type="ECO:0000256" key="1">
    <source>
        <dbReference type="SAM" id="MobiDB-lite"/>
    </source>
</evidence>
<proteinExistence type="predicted"/>
<dbReference type="EMBL" id="UYRU01100224">
    <property type="protein sequence ID" value="VDN41031.1"/>
    <property type="molecule type" value="Genomic_DNA"/>
</dbReference>
<dbReference type="Proteomes" id="UP000281553">
    <property type="component" value="Unassembled WGS sequence"/>
</dbReference>
<organism evidence="2 3">
    <name type="scientific">Dibothriocephalus latus</name>
    <name type="common">Fish tapeworm</name>
    <name type="synonym">Diphyllobothrium latum</name>
    <dbReference type="NCBI Taxonomy" id="60516"/>
    <lineage>
        <taxon>Eukaryota</taxon>
        <taxon>Metazoa</taxon>
        <taxon>Spiralia</taxon>
        <taxon>Lophotrochozoa</taxon>
        <taxon>Platyhelminthes</taxon>
        <taxon>Cestoda</taxon>
        <taxon>Eucestoda</taxon>
        <taxon>Diphyllobothriidea</taxon>
        <taxon>Diphyllobothriidae</taxon>
        <taxon>Dibothriocephalus</taxon>
    </lineage>
</organism>
<reference evidence="2 3" key="1">
    <citation type="submission" date="2018-11" db="EMBL/GenBank/DDBJ databases">
        <authorList>
            <consortium name="Pathogen Informatics"/>
        </authorList>
    </citation>
    <scope>NUCLEOTIDE SEQUENCE [LARGE SCALE GENOMIC DNA]</scope>
</reference>
<dbReference type="AlphaFoldDB" id="A0A3P7PDT5"/>
<accession>A0A3P7PDT5</accession>